<name>A0ABU7B0V3_9TELE</name>
<sequence length="168" mass="19118">MFIQDINYLYETNSWYQYTKIVTRSRNISGCYVCTELPISSNQPRLTARPVPVPRDECFIRNNVSGVSTSFCVVMGNLTFYNCDVREFKQFNVTTPVSNYVELLAGSHFSHFVVGTGSIPVGTILMRMCNTTYYYPFHQAEPGGKVHEIKGTYAIDGFHWMCGTAIYL</sequence>
<protein>
    <submittedName>
        <fullName evidence="1">Uncharacterized protein</fullName>
    </submittedName>
</protein>
<dbReference type="Proteomes" id="UP001345963">
    <property type="component" value="Unassembled WGS sequence"/>
</dbReference>
<keyword evidence="2" id="KW-1185">Reference proteome</keyword>
<accession>A0ABU7B0V3</accession>
<organism evidence="1 2">
    <name type="scientific">Ataeniobius toweri</name>
    <dbReference type="NCBI Taxonomy" id="208326"/>
    <lineage>
        <taxon>Eukaryota</taxon>
        <taxon>Metazoa</taxon>
        <taxon>Chordata</taxon>
        <taxon>Craniata</taxon>
        <taxon>Vertebrata</taxon>
        <taxon>Euteleostomi</taxon>
        <taxon>Actinopterygii</taxon>
        <taxon>Neopterygii</taxon>
        <taxon>Teleostei</taxon>
        <taxon>Neoteleostei</taxon>
        <taxon>Acanthomorphata</taxon>
        <taxon>Ovalentaria</taxon>
        <taxon>Atherinomorphae</taxon>
        <taxon>Cyprinodontiformes</taxon>
        <taxon>Goodeidae</taxon>
        <taxon>Ataeniobius</taxon>
    </lineage>
</organism>
<evidence type="ECO:0000313" key="2">
    <source>
        <dbReference type="Proteomes" id="UP001345963"/>
    </source>
</evidence>
<reference evidence="1 2" key="1">
    <citation type="submission" date="2021-07" db="EMBL/GenBank/DDBJ databases">
        <authorList>
            <person name="Palmer J.M."/>
        </authorList>
    </citation>
    <scope>NUCLEOTIDE SEQUENCE [LARGE SCALE GENOMIC DNA]</scope>
    <source>
        <strain evidence="1 2">AT_MEX2019</strain>
        <tissue evidence="1">Muscle</tissue>
    </source>
</reference>
<comment type="caution">
    <text evidence="1">The sequence shown here is derived from an EMBL/GenBank/DDBJ whole genome shotgun (WGS) entry which is preliminary data.</text>
</comment>
<gene>
    <name evidence="1" type="ORF">ATANTOWER_017515</name>
</gene>
<evidence type="ECO:0000313" key="1">
    <source>
        <dbReference type="EMBL" id="MED6243265.1"/>
    </source>
</evidence>
<proteinExistence type="predicted"/>
<dbReference type="EMBL" id="JAHUTI010033122">
    <property type="protein sequence ID" value="MED6243265.1"/>
    <property type="molecule type" value="Genomic_DNA"/>
</dbReference>